<keyword evidence="9" id="KW-0804">Transcription</keyword>
<dbReference type="SUPFAM" id="SSF57667">
    <property type="entry name" value="beta-beta-alpha zinc fingers"/>
    <property type="match status" value="2"/>
</dbReference>
<dbReference type="Proteomes" id="UP000198287">
    <property type="component" value="Unassembled WGS sequence"/>
</dbReference>
<evidence type="ECO:0000256" key="4">
    <source>
        <dbReference type="ARBA" id="ARBA00022737"/>
    </source>
</evidence>
<dbReference type="InterPro" id="IPR036236">
    <property type="entry name" value="Znf_C2H2_sf"/>
</dbReference>
<sequence length="354" mass="41013">MKVFIFTVADRPFAVFLVLPTPPQLDSPRFLPSRLSPSQSSVGLDCNVSSIHSGGQEFRQPLFWEKSHWVWFCLTHLVLQHIQRTSKSVILSVKGCPPEINRVFEAKYMYDDGENETGPDCHLCGQEIYDLASIFTYKGTIYNFLFKDDISDSEGYTWRDGMLHRCPGVERPHGCPKCDKRFIRGPSLRKHFRAVHEGLRVKRKCTLCPEVFSSIAMVRKHMQKFHHVVQPTSKRTPCEMCTKTFSNSTGLHRHVELFHFTDRKSCPYGCATRFTSGADWLKHLEECKSPKMITKIGCYCLFCKTTFRNMLLRMEHYLREHPDKSYPCSHCGAQFSRRNALYYHRCDKYGGNQG</sequence>
<accession>A0A226DW91</accession>
<evidence type="ECO:0000256" key="8">
    <source>
        <dbReference type="ARBA" id="ARBA00023125"/>
    </source>
</evidence>
<protein>
    <submittedName>
        <fullName evidence="14">Zinc finger protein Xfin</fullName>
    </submittedName>
</protein>
<feature type="domain" description="C2H2-type" evidence="13">
    <location>
        <begin position="173"/>
        <end position="201"/>
    </location>
</feature>
<dbReference type="AlphaFoldDB" id="A0A226DW91"/>
<evidence type="ECO:0000256" key="7">
    <source>
        <dbReference type="ARBA" id="ARBA00023015"/>
    </source>
</evidence>
<evidence type="ECO:0000256" key="12">
    <source>
        <dbReference type="PROSITE-ProRule" id="PRU00042"/>
    </source>
</evidence>
<evidence type="ECO:0000256" key="9">
    <source>
        <dbReference type="ARBA" id="ARBA00023163"/>
    </source>
</evidence>
<comment type="subcellular location">
    <subcellularLocation>
        <location evidence="1">Nucleus</location>
    </subcellularLocation>
</comment>
<feature type="domain" description="C2H2-type" evidence="13">
    <location>
        <begin position="203"/>
        <end position="231"/>
    </location>
</feature>
<organism evidence="14 15">
    <name type="scientific">Folsomia candida</name>
    <name type="common">Springtail</name>
    <dbReference type="NCBI Taxonomy" id="158441"/>
    <lineage>
        <taxon>Eukaryota</taxon>
        <taxon>Metazoa</taxon>
        <taxon>Ecdysozoa</taxon>
        <taxon>Arthropoda</taxon>
        <taxon>Hexapoda</taxon>
        <taxon>Collembola</taxon>
        <taxon>Entomobryomorpha</taxon>
        <taxon>Isotomoidea</taxon>
        <taxon>Isotomidae</taxon>
        <taxon>Proisotominae</taxon>
        <taxon>Folsomia</taxon>
    </lineage>
</organism>
<dbReference type="GO" id="GO:0000981">
    <property type="term" value="F:DNA-binding transcription factor activity, RNA polymerase II-specific"/>
    <property type="evidence" value="ECO:0007669"/>
    <property type="project" value="TreeGrafter"/>
</dbReference>
<dbReference type="SMART" id="SM00355">
    <property type="entry name" value="ZnF_C2H2"/>
    <property type="match status" value="5"/>
</dbReference>
<keyword evidence="15" id="KW-1185">Reference proteome</keyword>
<reference evidence="14 15" key="1">
    <citation type="submission" date="2015-12" db="EMBL/GenBank/DDBJ databases">
        <title>The genome of Folsomia candida.</title>
        <authorList>
            <person name="Faddeeva A."/>
            <person name="Derks M.F."/>
            <person name="Anvar Y."/>
            <person name="Smit S."/>
            <person name="Van Straalen N."/>
            <person name="Roelofs D."/>
        </authorList>
    </citation>
    <scope>NUCLEOTIDE SEQUENCE [LARGE SCALE GENOMIC DNA]</scope>
    <source>
        <strain evidence="14 15">VU population</strain>
        <tissue evidence="14">Whole body</tissue>
    </source>
</reference>
<dbReference type="OrthoDB" id="6432771at2759"/>
<keyword evidence="8" id="KW-0238">DNA-binding</keyword>
<dbReference type="GO" id="GO:0000978">
    <property type="term" value="F:RNA polymerase II cis-regulatory region sequence-specific DNA binding"/>
    <property type="evidence" value="ECO:0007669"/>
    <property type="project" value="TreeGrafter"/>
</dbReference>
<comment type="similarity">
    <text evidence="2">Belongs to the krueppel C2H2-type zinc-finger protein family.</text>
</comment>
<comment type="caution">
    <text evidence="14">The sequence shown here is derived from an EMBL/GenBank/DDBJ whole genome shotgun (WGS) entry which is preliminary data.</text>
</comment>
<keyword evidence="5 12" id="KW-0863">Zinc-finger</keyword>
<dbReference type="PROSITE" id="PS00028">
    <property type="entry name" value="ZINC_FINGER_C2H2_1"/>
    <property type="match status" value="3"/>
</dbReference>
<proteinExistence type="inferred from homology"/>
<comment type="similarity">
    <text evidence="11">Belongs to the snail C2H2-type zinc-finger protein family.</text>
</comment>
<keyword evidence="6" id="KW-0862">Zinc</keyword>
<evidence type="ECO:0000313" key="15">
    <source>
        <dbReference type="Proteomes" id="UP000198287"/>
    </source>
</evidence>
<keyword evidence="7" id="KW-0805">Transcription regulation</keyword>
<dbReference type="GO" id="GO:0008270">
    <property type="term" value="F:zinc ion binding"/>
    <property type="evidence" value="ECO:0007669"/>
    <property type="project" value="UniProtKB-KW"/>
</dbReference>
<keyword evidence="10" id="KW-0539">Nucleus</keyword>
<dbReference type="InterPro" id="IPR050527">
    <property type="entry name" value="Snail/Krueppel_Znf"/>
</dbReference>
<dbReference type="InterPro" id="IPR013087">
    <property type="entry name" value="Znf_C2H2_type"/>
</dbReference>
<evidence type="ECO:0000256" key="11">
    <source>
        <dbReference type="ARBA" id="ARBA00037948"/>
    </source>
</evidence>
<dbReference type="PANTHER" id="PTHR24388:SF96">
    <property type="entry name" value="GENE, 32687-RELATED"/>
    <property type="match status" value="1"/>
</dbReference>
<keyword evidence="3" id="KW-0479">Metal-binding</keyword>
<dbReference type="EMBL" id="LNIX01000011">
    <property type="protein sequence ID" value="OXA48466.1"/>
    <property type="molecule type" value="Genomic_DNA"/>
</dbReference>
<evidence type="ECO:0000256" key="1">
    <source>
        <dbReference type="ARBA" id="ARBA00004123"/>
    </source>
</evidence>
<feature type="domain" description="C2H2-type" evidence="13">
    <location>
        <begin position="236"/>
        <end position="264"/>
    </location>
</feature>
<evidence type="ECO:0000259" key="13">
    <source>
        <dbReference type="PROSITE" id="PS50157"/>
    </source>
</evidence>
<feature type="domain" description="C2H2-type" evidence="13">
    <location>
        <begin position="326"/>
        <end position="354"/>
    </location>
</feature>
<dbReference type="PROSITE" id="PS50157">
    <property type="entry name" value="ZINC_FINGER_C2H2_2"/>
    <property type="match status" value="4"/>
</dbReference>
<evidence type="ECO:0000256" key="6">
    <source>
        <dbReference type="ARBA" id="ARBA00022833"/>
    </source>
</evidence>
<evidence type="ECO:0000256" key="2">
    <source>
        <dbReference type="ARBA" id="ARBA00006991"/>
    </source>
</evidence>
<evidence type="ECO:0000256" key="10">
    <source>
        <dbReference type="ARBA" id="ARBA00023242"/>
    </source>
</evidence>
<evidence type="ECO:0000256" key="3">
    <source>
        <dbReference type="ARBA" id="ARBA00022723"/>
    </source>
</evidence>
<keyword evidence="4" id="KW-0677">Repeat</keyword>
<name>A0A226DW91_FOLCA</name>
<dbReference type="PANTHER" id="PTHR24388">
    <property type="entry name" value="ZINC FINGER PROTEIN"/>
    <property type="match status" value="1"/>
</dbReference>
<dbReference type="Pfam" id="PF00096">
    <property type="entry name" value="zf-C2H2"/>
    <property type="match status" value="3"/>
</dbReference>
<gene>
    <name evidence="14" type="ORF">Fcan01_16358</name>
</gene>
<dbReference type="GO" id="GO:0005634">
    <property type="term" value="C:nucleus"/>
    <property type="evidence" value="ECO:0007669"/>
    <property type="project" value="UniProtKB-SubCell"/>
</dbReference>
<evidence type="ECO:0000256" key="5">
    <source>
        <dbReference type="ARBA" id="ARBA00022771"/>
    </source>
</evidence>
<evidence type="ECO:0000313" key="14">
    <source>
        <dbReference type="EMBL" id="OXA48466.1"/>
    </source>
</evidence>
<dbReference type="Gene3D" id="3.30.160.60">
    <property type="entry name" value="Classic Zinc Finger"/>
    <property type="match status" value="3"/>
</dbReference>